<dbReference type="HAMAP" id="MF_01697">
    <property type="entry name" value="MshC"/>
    <property type="match status" value="1"/>
</dbReference>
<feature type="short sequence motif" description="'KMSKS' region" evidence="10">
    <location>
        <begin position="295"/>
        <end position="299"/>
    </location>
</feature>
<feature type="short sequence motif" description="'HIGH' region" evidence="10">
    <location>
        <begin position="52"/>
        <end position="62"/>
    </location>
</feature>
<evidence type="ECO:0000256" key="10">
    <source>
        <dbReference type="HAMAP-Rule" id="MF_01697"/>
    </source>
</evidence>
<dbReference type="OrthoDB" id="9815130at2"/>
<keyword evidence="8 10" id="KW-0067">ATP-binding</keyword>
<comment type="similarity">
    <text evidence="2 10">Belongs to the class-I aminoacyl-tRNA synthetase family. MshC subfamily.</text>
</comment>
<dbReference type="Gene3D" id="1.20.120.640">
    <property type="entry name" value="Anticodon-binding domain of a subclass of class I aminoacyl-tRNA synthetases"/>
    <property type="match status" value="1"/>
</dbReference>
<reference evidence="13" key="1">
    <citation type="submission" date="2016-10" db="EMBL/GenBank/DDBJ databases">
        <authorList>
            <person name="Varghese N."/>
            <person name="Submissions S."/>
        </authorList>
    </citation>
    <scope>NUCLEOTIDE SEQUENCE [LARGE SCALE GENOMIC DNA]</scope>
    <source>
        <strain evidence="13">DSM 16859</strain>
    </source>
</reference>
<evidence type="ECO:0000313" key="12">
    <source>
        <dbReference type="EMBL" id="SER50865.1"/>
    </source>
</evidence>
<gene>
    <name evidence="10" type="primary">mshC</name>
    <name evidence="12" type="ORF">SAMN05443377_101225</name>
</gene>
<protein>
    <recommendedName>
        <fullName evidence="10">L-cysteine:1D-myo-inositol 2-amino-2-deoxy-alpha-D-glucopyranoside ligase</fullName>
        <shortName evidence="10">L-Cys:GlcN-Ins ligase</shortName>
        <ecNumber evidence="10">6.3.1.13</ecNumber>
    </recommendedName>
    <alternativeName>
        <fullName evidence="10">Mycothiol ligase</fullName>
        <shortName evidence="10">MSH ligase</shortName>
    </alternativeName>
</protein>
<name>A0A1H9PSR8_9ACTN</name>
<dbReference type="NCBIfam" id="TIGR03447">
    <property type="entry name" value="mycothiol_MshC"/>
    <property type="match status" value="1"/>
</dbReference>
<feature type="binding site" evidence="10">
    <location>
        <begin position="50"/>
        <end position="53"/>
    </location>
    <ligand>
        <name>L-cysteinyl-5'-AMP</name>
        <dbReference type="ChEBI" id="CHEBI:144924"/>
    </ligand>
</feature>
<comment type="function">
    <text evidence="1 10">Catalyzes the ATP-dependent condensation of GlcN-Ins and L-cysteine to form L-Cys-GlcN-Ins.</text>
</comment>
<evidence type="ECO:0000259" key="11">
    <source>
        <dbReference type="Pfam" id="PF01406"/>
    </source>
</evidence>
<feature type="binding site" evidence="10">
    <location>
        <begin position="88"/>
        <end position="90"/>
    </location>
    <ligand>
        <name>L-cysteinyl-5'-AMP</name>
        <dbReference type="ChEBI" id="CHEBI:144924"/>
    </ligand>
</feature>
<dbReference type="Proteomes" id="UP000198815">
    <property type="component" value="Unassembled WGS sequence"/>
</dbReference>
<feature type="binding site" evidence="10">
    <location>
        <begin position="256"/>
        <end position="258"/>
    </location>
    <ligand>
        <name>L-cysteinyl-5'-AMP</name>
        <dbReference type="ChEBI" id="CHEBI:144924"/>
    </ligand>
</feature>
<comment type="cofactor">
    <cofactor evidence="10">
        <name>Zn(2+)</name>
        <dbReference type="ChEBI" id="CHEBI:29105"/>
    </cofactor>
    <text evidence="10">Binds 1 zinc ion per subunit.</text>
</comment>
<dbReference type="PANTHER" id="PTHR10890:SF3">
    <property type="entry name" value="CYSTEINE--TRNA LIGASE, CYTOPLASMIC"/>
    <property type="match status" value="1"/>
</dbReference>
<dbReference type="GO" id="GO:0010125">
    <property type="term" value="P:mycothiol biosynthetic process"/>
    <property type="evidence" value="ECO:0007669"/>
    <property type="project" value="UniProtKB-UniRule"/>
</dbReference>
<feature type="binding site" evidence="10">
    <location>
        <position position="263"/>
    </location>
    <ligand>
        <name>Zn(2+)</name>
        <dbReference type="ChEBI" id="CHEBI:29105"/>
    </ligand>
</feature>
<feature type="binding site" evidence="10">
    <location>
        <position position="234"/>
    </location>
    <ligand>
        <name>L-cysteinyl-5'-AMP</name>
        <dbReference type="ChEBI" id="CHEBI:144924"/>
    </ligand>
</feature>
<dbReference type="GO" id="GO:0006423">
    <property type="term" value="P:cysteinyl-tRNA aminoacylation"/>
    <property type="evidence" value="ECO:0007669"/>
    <property type="project" value="TreeGrafter"/>
</dbReference>
<evidence type="ECO:0000313" key="13">
    <source>
        <dbReference type="Proteomes" id="UP000198815"/>
    </source>
</evidence>
<organism evidence="12 13">
    <name type="scientific">Propionibacterium cyclohexanicum</name>
    <dbReference type="NCBI Taxonomy" id="64702"/>
    <lineage>
        <taxon>Bacteria</taxon>
        <taxon>Bacillati</taxon>
        <taxon>Actinomycetota</taxon>
        <taxon>Actinomycetes</taxon>
        <taxon>Propionibacteriales</taxon>
        <taxon>Propionibacteriaceae</taxon>
        <taxon>Propionibacterium</taxon>
    </lineage>
</organism>
<dbReference type="SUPFAM" id="SSF52374">
    <property type="entry name" value="Nucleotidylyl transferase"/>
    <property type="match status" value="1"/>
</dbReference>
<dbReference type="EC" id="6.3.1.13" evidence="10"/>
<feature type="short sequence motif" description="'ERGGDP' region" evidence="10">
    <location>
        <begin position="194"/>
        <end position="199"/>
    </location>
</feature>
<evidence type="ECO:0000256" key="8">
    <source>
        <dbReference type="ARBA" id="ARBA00022840"/>
    </source>
</evidence>
<feature type="binding site" evidence="10">
    <location>
        <position position="238"/>
    </location>
    <ligand>
        <name>Zn(2+)</name>
        <dbReference type="ChEBI" id="CHEBI:29105"/>
    </ligand>
</feature>
<feature type="binding site" evidence="10">
    <location>
        <position position="50"/>
    </location>
    <ligand>
        <name>Zn(2+)</name>
        <dbReference type="ChEBI" id="CHEBI:29105"/>
    </ligand>
</feature>
<proteinExistence type="inferred from homology"/>
<dbReference type="GO" id="GO:0005829">
    <property type="term" value="C:cytosol"/>
    <property type="evidence" value="ECO:0007669"/>
    <property type="project" value="TreeGrafter"/>
</dbReference>
<dbReference type="Gene3D" id="3.40.50.620">
    <property type="entry name" value="HUPs"/>
    <property type="match status" value="1"/>
</dbReference>
<evidence type="ECO:0000256" key="9">
    <source>
        <dbReference type="ARBA" id="ARBA00048350"/>
    </source>
</evidence>
<dbReference type="Pfam" id="PF01406">
    <property type="entry name" value="tRNA-synt_1e"/>
    <property type="match status" value="1"/>
</dbReference>
<keyword evidence="4 10" id="KW-0436">Ligase</keyword>
<dbReference type="PRINTS" id="PR00983">
    <property type="entry name" value="TRNASYNTHCYS"/>
</dbReference>
<dbReference type="GO" id="GO:0005524">
    <property type="term" value="F:ATP binding"/>
    <property type="evidence" value="ECO:0007669"/>
    <property type="project" value="UniProtKB-KW"/>
</dbReference>
<keyword evidence="7 10" id="KW-0862">Zinc</keyword>
<dbReference type="InterPro" id="IPR032678">
    <property type="entry name" value="tRNA-synt_1_cat_dom"/>
</dbReference>
<evidence type="ECO:0000256" key="3">
    <source>
        <dbReference type="ARBA" id="ARBA00011245"/>
    </source>
</evidence>
<comment type="subunit">
    <text evidence="3 10">Monomer.</text>
</comment>
<keyword evidence="6 10" id="KW-0547">Nucleotide-binding</keyword>
<dbReference type="GO" id="GO:0004817">
    <property type="term" value="F:cysteine-tRNA ligase activity"/>
    <property type="evidence" value="ECO:0007669"/>
    <property type="project" value="TreeGrafter"/>
</dbReference>
<dbReference type="AlphaFoldDB" id="A0A1H9PSR8"/>
<dbReference type="RefSeq" id="WP_091966784.1">
    <property type="nucleotide sequence ID" value="NZ_FOGZ01000001.1"/>
</dbReference>
<dbReference type="InterPro" id="IPR017812">
    <property type="entry name" value="Mycothiol_ligase_MshC"/>
</dbReference>
<keyword evidence="5 10" id="KW-0479">Metal-binding</keyword>
<dbReference type="EMBL" id="FOGZ01000001">
    <property type="protein sequence ID" value="SER50865.1"/>
    <property type="molecule type" value="Genomic_DNA"/>
</dbReference>
<feature type="binding site" evidence="10">
    <location>
        <position position="65"/>
    </location>
    <ligand>
        <name>L-cysteinyl-5'-AMP</name>
        <dbReference type="ChEBI" id="CHEBI:144924"/>
    </ligand>
</feature>
<evidence type="ECO:0000256" key="5">
    <source>
        <dbReference type="ARBA" id="ARBA00022723"/>
    </source>
</evidence>
<dbReference type="GO" id="GO:0008270">
    <property type="term" value="F:zinc ion binding"/>
    <property type="evidence" value="ECO:0007669"/>
    <property type="project" value="UniProtKB-UniRule"/>
</dbReference>
<evidence type="ECO:0000256" key="2">
    <source>
        <dbReference type="ARBA" id="ARBA00007723"/>
    </source>
</evidence>
<dbReference type="STRING" id="64702.SAMN05443377_101225"/>
<dbReference type="GO" id="GO:0035446">
    <property type="term" value="F:cysteine-glucosaminylinositol ligase activity"/>
    <property type="evidence" value="ECO:0007669"/>
    <property type="project" value="UniProtKB-UniRule"/>
</dbReference>
<dbReference type="InterPro" id="IPR024909">
    <property type="entry name" value="Cys-tRNA/MSH_ligase"/>
</dbReference>
<feature type="domain" description="tRNA synthetases class I catalytic" evidence="11">
    <location>
        <begin position="43"/>
        <end position="343"/>
    </location>
</feature>
<feature type="binding site" evidence="10">
    <location>
        <position position="289"/>
    </location>
    <ligand>
        <name>L-cysteinyl-5'-AMP</name>
        <dbReference type="ChEBI" id="CHEBI:144924"/>
    </ligand>
</feature>
<evidence type="ECO:0000256" key="7">
    <source>
        <dbReference type="ARBA" id="ARBA00022833"/>
    </source>
</evidence>
<evidence type="ECO:0000256" key="1">
    <source>
        <dbReference type="ARBA" id="ARBA00003679"/>
    </source>
</evidence>
<sequence>MHAWRQVEVPAVPVTPAPYGLPETASLVTTDARRLVPVGPARGEAGLYVCGITPYDATHLGHAFTYVSFDVLNRVWRDLGLRVHYVQNVTDVDDPLLERAEQTGADWRELAASQIDLFRSDMEALRVLPPQWYVPATETIGEVVELVETLRAEGSVYRIDDPQYPDWYFRTDQAAGFGEVSHLSREQMLAEFEEHGGDPHRPGKHDALDCLVWRMERPGEPAWDSPLGRGRPGWHIECTAIALNRLGSEFAVQAGGRDLAFPHHEMCAAEAMSATHRPFALNYAHVGMVGLNGEKMSKSRGNLELVSRLVDTGVDPMAIRLALLAHHYRSDWDWTTADLEGAQRRLDAWRAAAHAPRGTASEPVIADVRYSLLNDLDTPTALAVIDEWTSAVLADEGHDLAAPGEMAAAADALLGIAL</sequence>
<evidence type="ECO:0000256" key="4">
    <source>
        <dbReference type="ARBA" id="ARBA00022598"/>
    </source>
</evidence>
<comment type="catalytic activity">
    <reaction evidence="9 10">
        <text>1D-myo-inositol 2-amino-2-deoxy-alpha-D-glucopyranoside + L-cysteine + ATP = 1D-myo-inositol 2-(L-cysteinylamino)-2-deoxy-alpha-D-glucopyranoside + AMP + diphosphate + H(+)</text>
        <dbReference type="Rhea" id="RHEA:26176"/>
        <dbReference type="ChEBI" id="CHEBI:15378"/>
        <dbReference type="ChEBI" id="CHEBI:30616"/>
        <dbReference type="ChEBI" id="CHEBI:33019"/>
        <dbReference type="ChEBI" id="CHEBI:35235"/>
        <dbReference type="ChEBI" id="CHEBI:58886"/>
        <dbReference type="ChEBI" id="CHEBI:58887"/>
        <dbReference type="ChEBI" id="CHEBI:456215"/>
        <dbReference type="EC" id="6.3.1.13"/>
    </reaction>
</comment>
<evidence type="ECO:0000256" key="6">
    <source>
        <dbReference type="ARBA" id="ARBA00022741"/>
    </source>
</evidence>
<dbReference type="InterPro" id="IPR014729">
    <property type="entry name" value="Rossmann-like_a/b/a_fold"/>
</dbReference>
<keyword evidence="13" id="KW-1185">Reference proteome</keyword>
<dbReference type="PANTHER" id="PTHR10890">
    <property type="entry name" value="CYSTEINYL-TRNA SYNTHETASE"/>
    <property type="match status" value="1"/>
</dbReference>
<accession>A0A1H9PSR8</accession>